<feature type="region of interest" description="Disordered" evidence="1">
    <location>
        <begin position="1"/>
        <end position="42"/>
    </location>
</feature>
<reference evidence="2 3" key="1">
    <citation type="journal article" date="2019" name="Int. J. Syst. Evol. Microbiol.">
        <title>The Global Catalogue of Microorganisms (GCM) 10K type strain sequencing project: providing services to taxonomists for standard genome sequencing and annotation.</title>
        <authorList>
            <consortium name="The Broad Institute Genomics Platform"/>
            <consortium name="The Broad Institute Genome Sequencing Center for Infectious Disease"/>
            <person name="Wu L."/>
            <person name="Ma J."/>
        </authorList>
    </citation>
    <scope>NUCLEOTIDE SEQUENCE [LARGE SCALE GENOMIC DNA]</scope>
    <source>
        <strain evidence="2 3">JCM 3146</strain>
    </source>
</reference>
<name>A0ABN0WLG1_9ACTN</name>
<dbReference type="Proteomes" id="UP001501822">
    <property type="component" value="Unassembled WGS sequence"/>
</dbReference>
<protein>
    <submittedName>
        <fullName evidence="2">Uncharacterized protein</fullName>
    </submittedName>
</protein>
<keyword evidence="3" id="KW-1185">Reference proteome</keyword>
<organism evidence="2 3">
    <name type="scientific">Actinoallomurus spadix</name>
    <dbReference type="NCBI Taxonomy" id="79912"/>
    <lineage>
        <taxon>Bacteria</taxon>
        <taxon>Bacillati</taxon>
        <taxon>Actinomycetota</taxon>
        <taxon>Actinomycetes</taxon>
        <taxon>Streptosporangiales</taxon>
        <taxon>Thermomonosporaceae</taxon>
        <taxon>Actinoallomurus</taxon>
    </lineage>
</organism>
<sequence length="663" mass="71841">MTLPIERDTGLSRKAALAKARQSRRPSRLGRRAGTAAEPDYPVAEDAGFPGLLTLVWQEAVAAPDLPAAVDTLLTLAGHVPADIQLRALPVADECALRVLFGRSWRQDGRTAGPAGDGRGAGRAARDVRAAGDAAAAHDLRGAGDVEAAFLGEIGLNASGRVVLRVPSRGPLSGEEDLVGGVLRVPWSAHALAEYQAELARATARARDSVADCRAWLAAAGRDGRRDMLETLKEAARRTAPFVLYSGDRQYTNFRDRNTLTGKTLWPGHPDCALSSLATVPLELWSDSDALMVACLTLLVRSAGFARIEEANGTQLTIDHVAHLLERTRLAYNGVPGGQRVPPAPSNRVAALNDLAEAVARRRREITAKVRLYREIHGPLMHKIERIAGAPADEARRLEADLCARVRDRLPVTGGTLDELGAGLEEAPGWLAEPHGGFATGLESLVYETVRAAAAAFDADFAMSRGMRSLTALTTALRERRWPEIAAWDLPHFFCCVVPVPEARRYFADSPARLADTAWSMSARMQYNSWHFLVGNLPKVPEIAARDYFVPPTIPDVAYYSDQHHHGHVAAKVRFSIRSPQAVEVMGRTFNGFVDLRLLRCEGLPFDEQDLLAAHRASGFIARATSLAAGLAADGADLDITAFDSRWHWEKITGRLRGSEDPS</sequence>
<dbReference type="RefSeq" id="WP_343885290.1">
    <property type="nucleotide sequence ID" value="NZ_BAAABM010000029.1"/>
</dbReference>
<comment type="caution">
    <text evidence="2">The sequence shown here is derived from an EMBL/GenBank/DDBJ whole genome shotgun (WGS) entry which is preliminary data.</text>
</comment>
<feature type="compositionally biased region" description="Basic residues" evidence="1">
    <location>
        <begin position="21"/>
        <end position="31"/>
    </location>
</feature>
<feature type="compositionally biased region" description="Basic and acidic residues" evidence="1">
    <location>
        <begin position="1"/>
        <end position="11"/>
    </location>
</feature>
<evidence type="ECO:0000313" key="3">
    <source>
        <dbReference type="Proteomes" id="UP001501822"/>
    </source>
</evidence>
<dbReference type="EMBL" id="BAAABM010000029">
    <property type="protein sequence ID" value="GAA0341168.1"/>
    <property type="molecule type" value="Genomic_DNA"/>
</dbReference>
<proteinExistence type="predicted"/>
<gene>
    <name evidence="2" type="ORF">GCM10010151_33360</name>
</gene>
<evidence type="ECO:0000256" key="1">
    <source>
        <dbReference type="SAM" id="MobiDB-lite"/>
    </source>
</evidence>
<accession>A0ABN0WLG1</accession>
<evidence type="ECO:0000313" key="2">
    <source>
        <dbReference type="EMBL" id="GAA0341168.1"/>
    </source>
</evidence>